<dbReference type="PROSITE" id="PS00028">
    <property type="entry name" value="ZINC_FINGER_C2H2_1"/>
    <property type="match status" value="1"/>
</dbReference>
<dbReference type="AlphaFoldDB" id="L1K365"/>
<evidence type="ECO:0000313" key="3">
    <source>
        <dbReference type="EMBL" id="EKX55032.1"/>
    </source>
</evidence>
<reference evidence="5" key="2">
    <citation type="submission" date="2012-11" db="EMBL/GenBank/DDBJ databases">
        <authorList>
            <person name="Kuo A."/>
            <person name="Curtis B.A."/>
            <person name="Tanifuji G."/>
            <person name="Burki F."/>
            <person name="Gruber A."/>
            <person name="Irimia M."/>
            <person name="Maruyama S."/>
            <person name="Arias M.C."/>
            <person name="Ball S.G."/>
            <person name="Gile G.H."/>
            <person name="Hirakawa Y."/>
            <person name="Hopkins J.F."/>
            <person name="Rensing S.A."/>
            <person name="Schmutz J."/>
            <person name="Symeonidi A."/>
            <person name="Elias M."/>
            <person name="Eveleigh R.J."/>
            <person name="Herman E.K."/>
            <person name="Klute M.J."/>
            <person name="Nakayama T."/>
            <person name="Obornik M."/>
            <person name="Reyes-Prieto A."/>
            <person name="Armbrust E.V."/>
            <person name="Aves S.J."/>
            <person name="Beiko R.G."/>
            <person name="Coutinho P."/>
            <person name="Dacks J.B."/>
            <person name="Durnford D.G."/>
            <person name="Fast N.M."/>
            <person name="Green B.R."/>
            <person name="Grisdale C."/>
            <person name="Hempe F."/>
            <person name="Henrissat B."/>
            <person name="Hoppner M.P."/>
            <person name="Ishida K.-I."/>
            <person name="Kim E."/>
            <person name="Koreny L."/>
            <person name="Kroth P.G."/>
            <person name="Liu Y."/>
            <person name="Malik S.-B."/>
            <person name="Maier U.G."/>
            <person name="McRose D."/>
            <person name="Mock T."/>
            <person name="Neilson J.A."/>
            <person name="Onodera N.T."/>
            <person name="Poole A.M."/>
            <person name="Pritham E.J."/>
            <person name="Richards T.A."/>
            <person name="Rocap G."/>
            <person name="Roy S.W."/>
            <person name="Sarai C."/>
            <person name="Schaack S."/>
            <person name="Shirato S."/>
            <person name="Slamovits C.H."/>
            <person name="Spencer D.F."/>
            <person name="Suzuki S."/>
            <person name="Worden A.Z."/>
            <person name="Zauner S."/>
            <person name="Barry K."/>
            <person name="Bell C."/>
            <person name="Bharti A.K."/>
            <person name="Crow J.A."/>
            <person name="Grimwood J."/>
            <person name="Kramer R."/>
            <person name="Lindquist E."/>
            <person name="Lucas S."/>
            <person name="Salamov A."/>
            <person name="McFadden G.I."/>
            <person name="Lane C.E."/>
            <person name="Keeling P.J."/>
            <person name="Gray M.W."/>
            <person name="Grigoriev I.V."/>
            <person name="Archibald J.M."/>
        </authorList>
    </citation>
    <scope>NUCLEOTIDE SEQUENCE</scope>
    <source>
        <strain evidence="5">CCMP2712</strain>
    </source>
</reference>
<keyword evidence="1" id="KW-0479">Metal-binding</keyword>
<dbReference type="Gene3D" id="3.30.160.60">
    <property type="entry name" value="Classic Zinc Finger"/>
    <property type="match status" value="1"/>
</dbReference>
<dbReference type="Proteomes" id="UP000011087">
    <property type="component" value="Unassembled WGS sequence"/>
</dbReference>
<keyword evidence="1" id="KW-0863">Zinc-finger</keyword>
<reference evidence="3 5" key="1">
    <citation type="journal article" date="2012" name="Nature">
        <title>Algal genomes reveal evolutionary mosaicism and the fate of nucleomorphs.</title>
        <authorList>
            <consortium name="DOE Joint Genome Institute"/>
            <person name="Curtis B.A."/>
            <person name="Tanifuji G."/>
            <person name="Burki F."/>
            <person name="Gruber A."/>
            <person name="Irimia M."/>
            <person name="Maruyama S."/>
            <person name="Arias M.C."/>
            <person name="Ball S.G."/>
            <person name="Gile G.H."/>
            <person name="Hirakawa Y."/>
            <person name="Hopkins J.F."/>
            <person name="Kuo A."/>
            <person name="Rensing S.A."/>
            <person name="Schmutz J."/>
            <person name="Symeonidi A."/>
            <person name="Elias M."/>
            <person name="Eveleigh R.J."/>
            <person name="Herman E.K."/>
            <person name="Klute M.J."/>
            <person name="Nakayama T."/>
            <person name="Obornik M."/>
            <person name="Reyes-Prieto A."/>
            <person name="Armbrust E.V."/>
            <person name="Aves S.J."/>
            <person name="Beiko R.G."/>
            <person name="Coutinho P."/>
            <person name="Dacks J.B."/>
            <person name="Durnford D.G."/>
            <person name="Fast N.M."/>
            <person name="Green B.R."/>
            <person name="Grisdale C.J."/>
            <person name="Hempel F."/>
            <person name="Henrissat B."/>
            <person name="Hoppner M.P."/>
            <person name="Ishida K."/>
            <person name="Kim E."/>
            <person name="Koreny L."/>
            <person name="Kroth P.G."/>
            <person name="Liu Y."/>
            <person name="Malik S.B."/>
            <person name="Maier U.G."/>
            <person name="McRose D."/>
            <person name="Mock T."/>
            <person name="Neilson J.A."/>
            <person name="Onodera N.T."/>
            <person name="Poole A.M."/>
            <person name="Pritham E.J."/>
            <person name="Richards T.A."/>
            <person name="Rocap G."/>
            <person name="Roy S.W."/>
            <person name="Sarai C."/>
            <person name="Schaack S."/>
            <person name="Shirato S."/>
            <person name="Slamovits C.H."/>
            <person name="Spencer D.F."/>
            <person name="Suzuki S."/>
            <person name="Worden A.Z."/>
            <person name="Zauner S."/>
            <person name="Barry K."/>
            <person name="Bell C."/>
            <person name="Bharti A.K."/>
            <person name="Crow J.A."/>
            <person name="Grimwood J."/>
            <person name="Kramer R."/>
            <person name="Lindquist E."/>
            <person name="Lucas S."/>
            <person name="Salamov A."/>
            <person name="McFadden G.I."/>
            <person name="Lane C.E."/>
            <person name="Keeling P.J."/>
            <person name="Gray M.W."/>
            <person name="Grigoriev I.V."/>
            <person name="Archibald J.M."/>
        </authorList>
    </citation>
    <scope>NUCLEOTIDE SEQUENCE</scope>
    <source>
        <strain evidence="3 5">CCMP2712</strain>
    </source>
</reference>
<gene>
    <name evidence="3" type="ORF">GUITHDRAFT_131975</name>
</gene>
<keyword evidence="1" id="KW-0862">Zinc</keyword>
<protein>
    <recommendedName>
        <fullName evidence="2">C2H2-type domain-containing protein</fullName>
    </recommendedName>
</protein>
<sequence>MPADIWKRMYKLFIDFDKERARLIENRKAAKQRKRTLTRRVQVEMTWTCPLAKCSRKFNSASRLNQHLCHHFPNAPDTKRFYCRFALCNKSYRDLDRALRHMRNLCPLRTKENRGPWFCQSCGARFEYKNACYSHLVYCQMYTKSSRPG</sequence>
<evidence type="ECO:0000256" key="1">
    <source>
        <dbReference type="PROSITE-ProRule" id="PRU00042"/>
    </source>
</evidence>
<evidence type="ECO:0000313" key="5">
    <source>
        <dbReference type="Proteomes" id="UP000011087"/>
    </source>
</evidence>
<proteinExistence type="predicted"/>
<dbReference type="HOGENOM" id="CLU_1753174_0_0_1"/>
<dbReference type="PaxDb" id="55529-EKX55032"/>
<dbReference type="EnsemblProtists" id="EKX55032">
    <property type="protein sequence ID" value="EKX55032"/>
    <property type="gene ID" value="GUITHDRAFT_131975"/>
</dbReference>
<organism evidence="3">
    <name type="scientific">Guillardia theta (strain CCMP2712)</name>
    <name type="common">Cryptophyte</name>
    <dbReference type="NCBI Taxonomy" id="905079"/>
    <lineage>
        <taxon>Eukaryota</taxon>
        <taxon>Cryptophyceae</taxon>
        <taxon>Pyrenomonadales</taxon>
        <taxon>Geminigeraceae</taxon>
        <taxon>Guillardia</taxon>
    </lineage>
</organism>
<dbReference type="STRING" id="905079.L1K365"/>
<dbReference type="PROSITE" id="PS50157">
    <property type="entry name" value="ZINC_FINGER_C2H2_2"/>
    <property type="match status" value="1"/>
</dbReference>
<dbReference type="RefSeq" id="XP_005842012.1">
    <property type="nucleotide sequence ID" value="XM_005841955.1"/>
</dbReference>
<dbReference type="GeneID" id="17311530"/>
<name>L1K365_GUITC</name>
<dbReference type="InterPro" id="IPR013087">
    <property type="entry name" value="Znf_C2H2_type"/>
</dbReference>
<dbReference type="GO" id="GO:0008270">
    <property type="term" value="F:zinc ion binding"/>
    <property type="evidence" value="ECO:0007669"/>
    <property type="project" value="UniProtKB-KW"/>
</dbReference>
<evidence type="ECO:0000313" key="4">
    <source>
        <dbReference type="EnsemblProtists" id="EKX55032"/>
    </source>
</evidence>
<keyword evidence="5" id="KW-1185">Reference proteome</keyword>
<reference evidence="4" key="3">
    <citation type="submission" date="2015-06" db="UniProtKB">
        <authorList>
            <consortium name="EnsemblProtists"/>
        </authorList>
    </citation>
    <scope>IDENTIFICATION</scope>
</reference>
<accession>L1K365</accession>
<dbReference type="EMBL" id="JH992966">
    <property type="protein sequence ID" value="EKX55032.1"/>
    <property type="molecule type" value="Genomic_DNA"/>
</dbReference>
<dbReference type="KEGG" id="gtt:GUITHDRAFT_131975"/>
<evidence type="ECO:0000259" key="2">
    <source>
        <dbReference type="PROSITE" id="PS50157"/>
    </source>
</evidence>
<feature type="domain" description="C2H2-type" evidence="2">
    <location>
        <begin position="47"/>
        <end position="76"/>
    </location>
</feature>
<dbReference type="OrthoDB" id="8117402at2759"/>